<feature type="transmembrane region" description="Helical" evidence="7">
    <location>
        <begin position="61"/>
        <end position="88"/>
    </location>
</feature>
<gene>
    <name evidence="9" type="ORF">J2Z48_002282</name>
</gene>
<dbReference type="Pfam" id="PF05140">
    <property type="entry name" value="ResB"/>
    <property type="match status" value="2"/>
</dbReference>
<feature type="transmembrane region" description="Helical" evidence="7">
    <location>
        <begin position="126"/>
        <end position="148"/>
    </location>
</feature>
<comment type="caution">
    <text evidence="9">The sequence shown here is derived from an EMBL/GenBank/DDBJ whole genome shotgun (WGS) entry which is preliminary data.</text>
</comment>
<keyword evidence="2 7" id="KW-0812">Transmembrane</keyword>
<dbReference type="Proteomes" id="UP001238450">
    <property type="component" value="Unassembled WGS sequence"/>
</dbReference>
<feature type="transmembrane region" description="Helical" evidence="7">
    <location>
        <begin position="461"/>
        <end position="481"/>
    </location>
</feature>
<evidence type="ECO:0000259" key="8">
    <source>
        <dbReference type="Pfam" id="PF05140"/>
    </source>
</evidence>
<dbReference type="RefSeq" id="WP_307253558.1">
    <property type="nucleotide sequence ID" value="NZ_JAUSUV010000009.1"/>
</dbReference>
<dbReference type="InterPro" id="IPR023494">
    <property type="entry name" value="Cyt_c_bgen_Ccs1/CcsB/ResB"/>
</dbReference>
<dbReference type="PANTHER" id="PTHR31566:SF0">
    <property type="entry name" value="CYTOCHROME C BIOGENESIS PROTEIN CCS1, CHLOROPLASTIC"/>
    <property type="match status" value="1"/>
</dbReference>
<dbReference type="AlphaFoldDB" id="A0AAJ1WTJ1"/>
<dbReference type="PANTHER" id="PTHR31566">
    <property type="entry name" value="CYTOCHROME C BIOGENESIS PROTEIN CCS1, CHLOROPLASTIC"/>
    <property type="match status" value="1"/>
</dbReference>
<keyword evidence="6" id="KW-0175">Coiled coil</keyword>
<feature type="transmembrane region" description="Helical" evidence="7">
    <location>
        <begin position="220"/>
        <end position="238"/>
    </location>
</feature>
<comment type="subcellular location">
    <subcellularLocation>
        <location evidence="1">Membrane</location>
        <topology evidence="1">Multi-pass membrane protein</topology>
    </subcellularLocation>
</comment>
<organism evidence="9 10">
    <name type="scientific">Croceifilum oryzae</name>
    <dbReference type="NCBI Taxonomy" id="1553429"/>
    <lineage>
        <taxon>Bacteria</taxon>
        <taxon>Bacillati</taxon>
        <taxon>Bacillota</taxon>
        <taxon>Bacilli</taxon>
        <taxon>Bacillales</taxon>
        <taxon>Thermoactinomycetaceae</taxon>
        <taxon>Croceifilum</taxon>
    </lineage>
</organism>
<evidence type="ECO:0000313" key="9">
    <source>
        <dbReference type="EMBL" id="MDQ0418093.1"/>
    </source>
</evidence>
<feature type="domain" description="ResB-like" evidence="8">
    <location>
        <begin position="434"/>
        <end position="513"/>
    </location>
</feature>
<dbReference type="EMBL" id="JAUSUV010000009">
    <property type="protein sequence ID" value="MDQ0418093.1"/>
    <property type="molecule type" value="Genomic_DNA"/>
</dbReference>
<evidence type="ECO:0000313" key="10">
    <source>
        <dbReference type="Proteomes" id="UP001238450"/>
    </source>
</evidence>
<keyword evidence="10" id="KW-1185">Reference proteome</keyword>
<protein>
    <submittedName>
        <fullName evidence="9">Cytochrome c biogenesis protein</fullName>
    </submittedName>
</protein>
<dbReference type="GO" id="GO:0016020">
    <property type="term" value="C:membrane"/>
    <property type="evidence" value="ECO:0007669"/>
    <property type="project" value="UniProtKB-SubCell"/>
</dbReference>
<evidence type="ECO:0000256" key="4">
    <source>
        <dbReference type="ARBA" id="ARBA00022989"/>
    </source>
</evidence>
<dbReference type="InterPro" id="IPR007816">
    <property type="entry name" value="ResB-like_domain"/>
</dbReference>
<evidence type="ECO:0000256" key="1">
    <source>
        <dbReference type="ARBA" id="ARBA00004141"/>
    </source>
</evidence>
<keyword evidence="5 7" id="KW-0472">Membrane</keyword>
<evidence type="ECO:0000256" key="6">
    <source>
        <dbReference type="SAM" id="Coils"/>
    </source>
</evidence>
<keyword evidence="4 7" id="KW-1133">Transmembrane helix</keyword>
<accession>A0AAJ1WTJ1</accession>
<keyword evidence="3" id="KW-0201">Cytochrome c-type biogenesis</keyword>
<sequence length="531" mass="60859">MVENTKCECGHNNPVGTILCEYCGKPLQQEVIEKSSIENEMRYEGAARRSQQSVMSLFDRVWAFFSSVKVAISLIVITLILSAVGTIFPQEEFVGAASKELFYQQEYGWWGATFYQLGLSKMYSQWWFASLIAMIGISLVICSLDRVVPLYKALKGQKVIKNIEFMKRQRIHVAVEVATDEEEAKLAELEQQLNNHRYHIQRDGKAILAEKGRFSRWGPYINHIGLIIFLFGILLRFIPGWNIDSFVNLIEGETKRVPQTEYYVKNEKTVAEYYRPEELPPAMKSGGGEVIKKYQTDAVLLKKVPGSNEMKEVTRHEIQVNDPLTYEGLNLLQSDFRPQQLRGIKLGITDKNTKQSKGQFTVVFHEISLHQVYQVGDLKVRMEEYYPDFAIENQRPITKSQEPNKPAFIFTIQKPDGKEEKSWVISGERLPDPEGNQYGIDLAGFDLANQTGLMVRAEKSLWVYLVGGIIFMIGVTMGSYWQHRRVWARVDDGVLYIGAHTNKNWFALRRELEMVGKPIGQVFGLVENEKE</sequence>
<evidence type="ECO:0000256" key="7">
    <source>
        <dbReference type="SAM" id="Phobius"/>
    </source>
</evidence>
<evidence type="ECO:0000256" key="5">
    <source>
        <dbReference type="ARBA" id="ARBA00023136"/>
    </source>
</evidence>
<evidence type="ECO:0000256" key="3">
    <source>
        <dbReference type="ARBA" id="ARBA00022748"/>
    </source>
</evidence>
<proteinExistence type="predicted"/>
<feature type="domain" description="ResB-like" evidence="8">
    <location>
        <begin position="68"/>
        <end position="420"/>
    </location>
</feature>
<name>A0AAJ1WTJ1_9BACL</name>
<dbReference type="GO" id="GO:0017004">
    <property type="term" value="P:cytochrome complex assembly"/>
    <property type="evidence" value="ECO:0007669"/>
    <property type="project" value="UniProtKB-KW"/>
</dbReference>
<reference evidence="9 10" key="1">
    <citation type="submission" date="2023-07" db="EMBL/GenBank/DDBJ databases">
        <title>Genomic Encyclopedia of Type Strains, Phase IV (KMG-IV): sequencing the most valuable type-strain genomes for metagenomic binning, comparative biology and taxonomic classification.</title>
        <authorList>
            <person name="Goeker M."/>
        </authorList>
    </citation>
    <scope>NUCLEOTIDE SEQUENCE [LARGE SCALE GENOMIC DNA]</scope>
    <source>
        <strain evidence="9 10">DSM 46876</strain>
    </source>
</reference>
<evidence type="ECO:0000256" key="2">
    <source>
        <dbReference type="ARBA" id="ARBA00022692"/>
    </source>
</evidence>
<feature type="coiled-coil region" evidence="6">
    <location>
        <begin position="172"/>
        <end position="199"/>
    </location>
</feature>